<gene>
    <name evidence="1" type="ORF">PROQFM164_S03g001354</name>
</gene>
<dbReference type="AlphaFoldDB" id="W6QDR3"/>
<protein>
    <submittedName>
        <fullName evidence="1">Genomic scaffold, ProqFM164S03</fullName>
    </submittedName>
</protein>
<name>W6QDR3_PENRF</name>
<proteinExistence type="predicted"/>
<dbReference type="Proteomes" id="UP000030686">
    <property type="component" value="Unassembled WGS sequence"/>
</dbReference>
<evidence type="ECO:0000313" key="2">
    <source>
        <dbReference type="Proteomes" id="UP000030686"/>
    </source>
</evidence>
<organism evidence="1 2">
    <name type="scientific">Penicillium roqueforti (strain FM164)</name>
    <dbReference type="NCBI Taxonomy" id="1365484"/>
    <lineage>
        <taxon>Eukaryota</taxon>
        <taxon>Fungi</taxon>
        <taxon>Dikarya</taxon>
        <taxon>Ascomycota</taxon>
        <taxon>Pezizomycotina</taxon>
        <taxon>Eurotiomycetes</taxon>
        <taxon>Eurotiomycetidae</taxon>
        <taxon>Eurotiales</taxon>
        <taxon>Aspergillaceae</taxon>
        <taxon>Penicillium</taxon>
    </lineage>
</organism>
<keyword evidence="2" id="KW-1185">Reference proteome</keyword>
<evidence type="ECO:0000313" key="1">
    <source>
        <dbReference type="EMBL" id="CDM34630.1"/>
    </source>
</evidence>
<sequence length="52" mass="5846">MQPAQPRAAFNLSAGICPLNLVDQQNDFQKKLCRTLQGHPRIVMEGRNSPRV</sequence>
<accession>W6QDR3</accession>
<dbReference type="EMBL" id="HG792017">
    <property type="protein sequence ID" value="CDM34630.1"/>
    <property type="molecule type" value="Genomic_DNA"/>
</dbReference>
<reference evidence="1" key="1">
    <citation type="journal article" date="2014" name="Nat. Commun.">
        <title>Multiple recent horizontal transfers of a large genomic region in cheese making fungi.</title>
        <authorList>
            <person name="Cheeseman K."/>
            <person name="Ropars J."/>
            <person name="Renault P."/>
            <person name="Dupont J."/>
            <person name="Gouzy J."/>
            <person name="Branca A."/>
            <person name="Abraham A.L."/>
            <person name="Ceppi M."/>
            <person name="Conseiller E."/>
            <person name="Debuchy R."/>
            <person name="Malagnac F."/>
            <person name="Goarin A."/>
            <person name="Silar P."/>
            <person name="Lacoste S."/>
            <person name="Sallet E."/>
            <person name="Bensimon A."/>
            <person name="Giraud T."/>
            <person name="Brygoo Y."/>
        </authorList>
    </citation>
    <scope>NUCLEOTIDE SEQUENCE [LARGE SCALE GENOMIC DNA]</scope>
    <source>
        <strain evidence="1">FM164</strain>
    </source>
</reference>